<dbReference type="EMBL" id="CP020715">
    <property type="protein sequence ID" value="ARJ06702.1"/>
    <property type="molecule type" value="Genomic_DNA"/>
</dbReference>
<proteinExistence type="predicted"/>
<dbReference type="STRING" id="1619308.B5808_16840"/>
<dbReference type="KEGG" id="cphy:B5808_16840"/>
<organism evidence="2 3">
    <name type="scientific">Cnuibacter physcomitrellae</name>
    <dbReference type="NCBI Taxonomy" id="1619308"/>
    <lineage>
        <taxon>Bacteria</taxon>
        <taxon>Bacillati</taxon>
        <taxon>Actinomycetota</taxon>
        <taxon>Actinomycetes</taxon>
        <taxon>Micrococcales</taxon>
        <taxon>Microbacteriaceae</taxon>
        <taxon>Cnuibacter</taxon>
    </lineage>
</organism>
<evidence type="ECO:0000259" key="1">
    <source>
        <dbReference type="Pfam" id="PF25355"/>
    </source>
</evidence>
<dbReference type="Proteomes" id="UP000192775">
    <property type="component" value="Chromosome"/>
</dbReference>
<gene>
    <name evidence="2" type="ORF">B5808_16840</name>
</gene>
<dbReference type="InterPro" id="IPR057204">
    <property type="entry name" value="DUF7882"/>
</dbReference>
<evidence type="ECO:0000313" key="2">
    <source>
        <dbReference type="EMBL" id="ARJ06702.1"/>
    </source>
</evidence>
<sequence length="118" mass="12910">MGVMLYDGATIEFDDRTLAHLHVVIINRLRRSEGLSMSWVDSVASGGGRSSIWLSPHVPVYFKFDGGRAPAIDPQWIELLTRSAASSTGLIVMDEKSVPVRGSTYLQNRAWPPGHGTS</sequence>
<dbReference type="AlphaFoldDB" id="A0A1X9LQI1"/>
<accession>A0A1X9LQI1</accession>
<reference evidence="2 3" key="1">
    <citation type="submission" date="2017-04" db="EMBL/GenBank/DDBJ databases">
        <authorList>
            <person name="Afonso C.L."/>
            <person name="Miller P.J."/>
            <person name="Scott M.A."/>
            <person name="Spackman E."/>
            <person name="Goraichik I."/>
            <person name="Dimitrov K.M."/>
            <person name="Suarez D.L."/>
            <person name="Swayne D.E."/>
        </authorList>
    </citation>
    <scope>NUCLEOTIDE SEQUENCE [LARGE SCALE GENOMIC DNA]</scope>
    <source>
        <strain evidence="3">XA(T)</strain>
    </source>
</reference>
<feature type="domain" description="DUF7882" evidence="1">
    <location>
        <begin position="1"/>
        <end position="95"/>
    </location>
</feature>
<protein>
    <recommendedName>
        <fullName evidence="1">DUF7882 domain-containing protein</fullName>
    </recommendedName>
</protein>
<name>A0A1X9LQI1_9MICO</name>
<dbReference type="Pfam" id="PF25355">
    <property type="entry name" value="DUF7882"/>
    <property type="match status" value="1"/>
</dbReference>
<keyword evidence="3" id="KW-1185">Reference proteome</keyword>
<evidence type="ECO:0000313" key="3">
    <source>
        <dbReference type="Proteomes" id="UP000192775"/>
    </source>
</evidence>